<evidence type="ECO:0000259" key="9">
    <source>
        <dbReference type="Pfam" id="PF21082"/>
    </source>
</evidence>
<dbReference type="PROSITE" id="PS01246">
    <property type="entry name" value="UPF0003"/>
    <property type="match status" value="1"/>
</dbReference>
<reference evidence="11 12" key="2">
    <citation type="submission" date="2018-07" db="EMBL/GenBank/DDBJ databases">
        <title>Pontibacter sp. 2b14 genomic sequence and assembly.</title>
        <authorList>
            <person name="Du Z.-J."/>
        </authorList>
    </citation>
    <scope>NUCLEOTIDE SEQUENCE [LARGE SCALE GENOMIC DNA]</scope>
    <source>
        <strain evidence="11 12">2b14</strain>
    </source>
</reference>
<comment type="subcellular location">
    <subcellularLocation>
        <location evidence="1">Cell membrane</location>
        <topology evidence="1">Multi-pass membrane protein</topology>
    </subcellularLocation>
</comment>
<feature type="transmembrane region" description="Helical" evidence="7">
    <location>
        <begin position="246"/>
        <end position="266"/>
    </location>
</feature>
<dbReference type="InterPro" id="IPR006686">
    <property type="entry name" value="MscS_channel_CS"/>
</dbReference>
<evidence type="ECO:0000313" key="12">
    <source>
        <dbReference type="Proteomes" id="UP000251692"/>
    </source>
</evidence>
<evidence type="ECO:0000256" key="3">
    <source>
        <dbReference type="ARBA" id="ARBA00022475"/>
    </source>
</evidence>
<feature type="transmembrane region" description="Helical" evidence="7">
    <location>
        <begin position="209"/>
        <end position="234"/>
    </location>
</feature>
<feature type="transmembrane region" description="Helical" evidence="7">
    <location>
        <begin position="286"/>
        <end position="306"/>
    </location>
</feature>
<proteinExistence type="inferred from homology"/>
<dbReference type="InterPro" id="IPR049142">
    <property type="entry name" value="MS_channel_1st"/>
</dbReference>
<dbReference type="GO" id="GO:0008381">
    <property type="term" value="F:mechanosensitive monoatomic ion channel activity"/>
    <property type="evidence" value="ECO:0007669"/>
    <property type="project" value="UniProtKB-ARBA"/>
</dbReference>
<evidence type="ECO:0000256" key="1">
    <source>
        <dbReference type="ARBA" id="ARBA00004651"/>
    </source>
</evidence>
<dbReference type="AlphaFoldDB" id="A0A364RGP3"/>
<evidence type="ECO:0000256" key="5">
    <source>
        <dbReference type="ARBA" id="ARBA00022989"/>
    </source>
</evidence>
<dbReference type="Gene3D" id="3.30.70.100">
    <property type="match status" value="1"/>
</dbReference>
<dbReference type="SUPFAM" id="SSF50182">
    <property type="entry name" value="Sm-like ribonucleoproteins"/>
    <property type="match status" value="1"/>
</dbReference>
<dbReference type="PANTHER" id="PTHR30566:SF5">
    <property type="entry name" value="MECHANOSENSITIVE ION CHANNEL PROTEIN 1, MITOCHONDRIAL-RELATED"/>
    <property type="match status" value="1"/>
</dbReference>
<dbReference type="InterPro" id="IPR011066">
    <property type="entry name" value="MscS_channel_C_sf"/>
</dbReference>
<dbReference type="Pfam" id="PF00924">
    <property type="entry name" value="MS_channel_2nd"/>
    <property type="match status" value="1"/>
</dbReference>
<evidence type="ECO:0000256" key="4">
    <source>
        <dbReference type="ARBA" id="ARBA00022692"/>
    </source>
</evidence>
<dbReference type="OrthoDB" id="9809206at2"/>
<dbReference type="SUPFAM" id="SSF82861">
    <property type="entry name" value="Mechanosensitive channel protein MscS (YggB), transmembrane region"/>
    <property type="match status" value="1"/>
</dbReference>
<dbReference type="InterPro" id="IPR010920">
    <property type="entry name" value="LSM_dom_sf"/>
</dbReference>
<dbReference type="InterPro" id="IPR049278">
    <property type="entry name" value="MS_channel_C"/>
</dbReference>
<evidence type="ECO:0000313" key="11">
    <source>
        <dbReference type="EMBL" id="RAU83452.1"/>
    </source>
</evidence>
<dbReference type="Pfam" id="PF21088">
    <property type="entry name" value="MS_channel_1st"/>
    <property type="match status" value="1"/>
</dbReference>
<dbReference type="InterPro" id="IPR011014">
    <property type="entry name" value="MscS_channel_TM-2"/>
</dbReference>
<keyword evidence="6 7" id="KW-0472">Membrane</keyword>
<dbReference type="InterPro" id="IPR023408">
    <property type="entry name" value="MscS_beta-dom_sf"/>
</dbReference>
<evidence type="ECO:0000256" key="7">
    <source>
        <dbReference type="SAM" id="Phobius"/>
    </source>
</evidence>
<reference evidence="11 12" key="1">
    <citation type="submission" date="2018-06" db="EMBL/GenBank/DDBJ databases">
        <authorList>
            <person name="Liu Z.-W."/>
        </authorList>
    </citation>
    <scope>NUCLEOTIDE SEQUENCE [LARGE SCALE GENOMIC DNA]</scope>
    <source>
        <strain evidence="11 12">2b14</strain>
    </source>
</reference>
<keyword evidence="5 7" id="KW-1133">Transmembrane helix</keyword>
<dbReference type="Gene3D" id="2.30.30.60">
    <property type="match status" value="1"/>
</dbReference>
<gene>
    <name evidence="11" type="ORF">DP923_06650</name>
</gene>
<protein>
    <submittedName>
        <fullName evidence="11">Mechanosensitive ion channel family protein</fullName>
    </submittedName>
</protein>
<comment type="caution">
    <text evidence="11">The sequence shown here is derived from an EMBL/GenBank/DDBJ whole genome shotgun (WGS) entry which is preliminary data.</text>
</comment>
<dbReference type="InterPro" id="IPR006685">
    <property type="entry name" value="MscS_channel_2nd"/>
</dbReference>
<keyword evidence="3" id="KW-1003">Cell membrane</keyword>
<name>A0A364RGP3_9BACT</name>
<dbReference type="EMBL" id="QMDV01000002">
    <property type="protein sequence ID" value="RAU83452.1"/>
    <property type="molecule type" value="Genomic_DNA"/>
</dbReference>
<organism evidence="11 12">
    <name type="scientific">Pontibacter arcticus</name>
    <dbReference type="NCBI Taxonomy" id="2080288"/>
    <lineage>
        <taxon>Bacteria</taxon>
        <taxon>Pseudomonadati</taxon>
        <taxon>Bacteroidota</taxon>
        <taxon>Cytophagia</taxon>
        <taxon>Cytophagales</taxon>
        <taxon>Hymenobacteraceae</taxon>
        <taxon>Pontibacter</taxon>
    </lineage>
</organism>
<accession>A0A364RGP3</accession>
<comment type="similarity">
    <text evidence="2">Belongs to the MscS (TC 1.A.23) family.</text>
</comment>
<sequence length="557" mass="62040">MLYKKLTLFSPRSLTYRYKVVAILILVLCWHTPQLHAQEAPADTAEIVVPVWPEDSLGRRTPRGTVQGFISAVADQNYNRAAHYLNMDTTLVSVRNGPVLAKSLQELMDRSGKLMPFSWMNNTYNGFAEDNLGPNLDRVGAISINAEEIDLMVERTEGPEGGPIWLFSSQTVQRIPLPVEENIKSTLVEKVSPEALEDNKWGGVPIGHWLSIVLLIIVAYLLAKGITALILLLIPKVWAKARQETTAGIIRAFALPVQLYLAIWLFVFASRYVGISIIVRMRLSEITVIVGLIAMLLLVWQLLDFLSRFFERRLALRGNQAGVSAVLFLRRGIKVALLVLGIILALDTFGFDVTAGLAALGIGGIALALGAQKTVENFVGSVTLIADQPIRVGDFCKVGSVSGTVEQIGMRSTRIRTADRTIVTIPNGEFSSQQIENFAPRDQFLLSSILRLRYSTTPDQIRYLLKEIRAALLAHEKIDSKQVRVRFTEFGQDSLNLEIYTYINAKDYNNYLEIKEELFLQIMDIIQASGTSISLPSQMLYLAKENDQSDDTGEKEV</sequence>
<feature type="domain" description="Mechanosensitive ion channel MscS" evidence="8">
    <location>
        <begin position="374"/>
        <end position="438"/>
    </location>
</feature>
<keyword evidence="12" id="KW-1185">Reference proteome</keyword>
<evidence type="ECO:0000259" key="10">
    <source>
        <dbReference type="Pfam" id="PF21088"/>
    </source>
</evidence>
<dbReference type="Pfam" id="PF21082">
    <property type="entry name" value="MS_channel_3rd"/>
    <property type="match status" value="1"/>
</dbReference>
<feature type="transmembrane region" description="Helical" evidence="7">
    <location>
        <begin position="353"/>
        <end position="371"/>
    </location>
</feature>
<feature type="transmembrane region" description="Helical" evidence="7">
    <location>
        <begin position="327"/>
        <end position="347"/>
    </location>
</feature>
<evidence type="ECO:0000259" key="8">
    <source>
        <dbReference type="Pfam" id="PF00924"/>
    </source>
</evidence>
<dbReference type="SUPFAM" id="SSF82689">
    <property type="entry name" value="Mechanosensitive channel protein MscS (YggB), C-terminal domain"/>
    <property type="match status" value="1"/>
</dbReference>
<evidence type="ECO:0000256" key="2">
    <source>
        <dbReference type="ARBA" id="ARBA00008017"/>
    </source>
</evidence>
<dbReference type="Proteomes" id="UP000251692">
    <property type="component" value="Unassembled WGS sequence"/>
</dbReference>
<feature type="domain" description="Mechanosensitive ion channel transmembrane helices 2/3" evidence="10">
    <location>
        <begin position="333"/>
        <end position="372"/>
    </location>
</feature>
<dbReference type="GO" id="GO:0005886">
    <property type="term" value="C:plasma membrane"/>
    <property type="evidence" value="ECO:0007669"/>
    <property type="project" value="UniProtKB-SubCell"/>
</dbReference>
<dbReference type="Gene3D" id="1.10.287.1260">
    <property type="match status" value="1"/>
</dbReference>
<feature type="domain" description="Mechanosensitive ion channel MscS C-terminal" evidence="9">
    <location>
        <begin position="453"/>
        <end position="531"/>
    </location>
</feature>
<evidence type="ECO:0000256" key="6">
    <source>
        <dbReference type="ARBA" id="ARBA00023136"/>
    </source>
</evidence>
<dbReference type="PANTHER" id="PTHR30566">
    <property type="entry name" value="YNAI-RELATED MECHANOSENSITIVE ION CHANNEL"/>
    <property type="match status" value="1"/>
</dbReference>
<keyword evidence="4 7" id="KW-0812">Transmembrane</keyword>
<dbReference type="RefSeq" id="WP_112305600.1">
    <property type="nucleotide sequence ID" value="NZ_QMDV01000002.1"/>
</dbReference>